<organism evidence="1 2">
    <name type="scientific">Trichomonas vaginalis (strain ATCC PRA-98 / G3)</name>
    <dbReference type="NCBI Taxonomy" id="412133"/>
    <lineage>
        <taxon>Eukaryota</taxon>
        <taxon>Metamonada</taxon>
        <taxon>Parabasalia</taxon>
        <taxon>Trichomonadida</taxon>
        <taxon>Trichomonadidae</taxon>
        <taxon>Trichomonas</taxon>
    </lineage>
</organism>
<gene>
    <name evidence="1" type="ORF">TVAG_052460</name>
</gene>
<dbReference type="VEuPathDB" id="TrichDB:TVAGG3_0444340"/>
<dbReference type="InterPro" id="IPR026906">
    <property type="entry name" value="LRR_5"/>
</dbReference>
<dbReference type="SUPFAM" id="SSF52058">
    <property type="entry name" value="L domain-like"/>
    <property type="match status" value="1"/>
</dbReference>
<dbReference type="STRING" id="5722.A2FGH4"/>
<dbReference type="EMBL" id="DS113779">
    <property type="protein sequence ID" value="EAX95988.1"/>
    <property type="molecule type" value="Genomic_DNA"/>
</dbReference>
<evidence type="ECO:0000313" key="1">
    <source>
        <dbReference type="EMBL" id="EAX95988.1"/>
    </source>
</evidence>
<name>A2FGH4_TRIV3</name>
<dbReference type="PANTHER" id="PTHR45661:SF3">
    <property type="entry name" value="IG-LIKE DOMAIN-CONTAINING PROTEIN"/>
    <property type="match status" value="1"/>
</dbReference>
<dbReference type="Gene3D" id="3.80.10.10">
    <property type="entry name" value="Ribonuclease Inhibitor"/>
    <property type="match status" value="1"/>
</dbReference>
<dbReference type="InterPro" id="IPR053139">
    <property type="entry name" value="Surface_bspA-like"/>
</dbReference>
<sequence length="211" mass="23280">MKSLTSITFSKGSKLSSLDFNVFLWDNLLEFTIPESVETLSGVAFSGSKNMKNIHVDPMNQYLWDDTKAVYNKDKTIIYYCSSACGDSYTILDTVTTINQGCFIDSNLTNINIPQYVTSIGSYAFYGCKNLKHIVPPPKLTVLQSSIFRNSGITSIEIPNMVTNIQANAFAGCYSLKTIVLPENVTSIGGSAFPNIQNLNLTISSPYLYID</sequence>
<protein>
    <recommendedName>
        <fullName evidence="3">Surface antigen BspA-like</fullName>
    </recommendedName>
</protein>
<dbReference type="RefSeq" id="XP_001308918.1">
    <property type="nucleotide sequence ID" value="XM_001308917.1"/>
</dbReference>
<dbReference type="KEGG" id="tva:4753753"/>
<dbReference type="Pfam" id="PF13306">
    <property type="entry name" value="LRR_5"/>
    <property type="match status" value="2"/>
</dbReference>
<dbReference type="VEuPathDB" id="TrichDB:TVAG_052460"/>
<dbReference type="InterPro" id="IPR032675">
    <property type="entry name" value="LRR_dom_sf"/>
</dbReference>
<dbReference type="InParanoid" id="A2FGH4"/>
<reference evidence="1" key="1">
    <citation type="submission" date="2006-10" db="EMBL/GenBank/DDBJ databases">
        <authorList>
            <person name="Amadeo P."/>
            <person name="Zhao Q."/>
            <person name="Wortman J."/>
            <person name="Fraser-Liggett C."/>
            <person name="Carlton J."/>
        </authorList>
    </citation>
    <scope>NUCLEOTIDE SEQUENCE</scope>
    <source>
        <strain evidence="1">G3</strain>
    </source>
</reference>
<evidence type="ECO:0000313" key="2">
    <source>
        <dbReference type="Proteomes" id="UP000001542"/>
    </source>
</evidence>
<dbReference type="PANTHER" id="PTHR45661">
    <property type="entry name" value="SURFACE ANTIGEN"/>
    <property type="match status" value="1"/>
</dbReference>
<keyword evidence="2" id="KW-1185">Reference proteome</keyword>
<reference evidence="1" key="2">
    <citation type="journal article" date="2007" name="Science">
        <title>Draft genome sequence of the sexually transmitted pathogen Trichomonas vaginalis.</title>
        <authorList>
            <person name="Carlton J.M."/>
            <person name="Hirt R.P."/>
            <person name="Silva J.C."/>
            <person name="Delcher A.L."/>
            <person name="Schatz M."/>
            <person name="Zhao Q."/>
            <person name="Wortman J.R."/>
            <person name="Bidwell S.L."/>
            <person name="Alsmark U.C.M."/>
            <person name="Besteiro S."/>
            <person name="Sicheritz-Ponten T."/>
            <person name="Noel C.J."/>
            <person name="Dacks J.B."/>
            <person name="Foster P.G."/>
            <person name="Simillion C."/>
            <person name="Van de Peer Y."/>
            <person name="Miranda-Saavedra D."/>
            <person name="Barton G.J."/>
            <person name="Westrop G.D."/>
            <person name="Mueller S."/>
            <person name="Dessi D."/>
            <person name="Fiori P.L."/>
            <person name="Ren Q."/>
            <person name="Paulsen I."/>
            <person name="Zhang H."/>
            <person name="Bastida-Corcuera F.D."/>
            <person name="Simoes-Barbosa A."/>
            <person name="Brown M.T."/>
            <person name="Hayes R.D."/>
            <person name="Mukherjee M."/>
            <person name="Okumura C.Y."/>
            <person name="Schneider R."/>
            <person name="Smith A.J."/>
            <person name="Vanacova S."/>
            <person name="Villalvazo M."/>
            <person name="Haas B.J."/>
            <person name="Pertea M."/>
            <person name="Feldblyum T.V."/>
            <person name="Utterback T.R."/>
            <person name="Shu C.L."/>
            <person name="Osoegawa K."/>
            <person name="de Jong P.J."/>
            <person name="Hrdy I."/>
            <person name="Horvathova L."/>
            <person name="Zubacova Z."/>
            <person name="Dolezal P."/>
            <person name="Malik S.B."/>
            <person name="Logsdon J.M. Jr."/>
            <person name="Henze K."/>
            <person name="Gupta A."/>
            <person name="Wang C.C."/>
            <person name="Dunne R.L."/>
            <person name="Upcroft J.A."/>
            <person name="Upcroft P."/>
            <person name="White O."/>
            <person name="Salzberg S.L."/>
            <person name="Tang P."/>
            <person name="Chiu C.-H."/>
            <person name="Lee Y.-S."/>
            <person name="Embley T.M."/>
            <person name="Coombs G.H."/>
            <person name="Mottram J.C."/>
            <person name="Tachezy J."/>
            <person name="Fraser-Liggett C.M."/>
            <person name="Johnson P.J."/>
        </authorList>
    </citation>
    <scope>NUCLEOTIDE SEQUENCE [LARGE SCALE GENOMIC DNA]</scope>
    <source>
        <strain evidence="1">G3</strain>
    </source>
</reference>
<evidence type="ECO:0008006" key="3">
    <source>
        <dbReference type="Google" id="ProtNLM"/>
    </source>
</evidence>
<dbReference type="Proteomes" id="UP000001542">
    <property type="component" value="Unassembled WGS sequence"/>
</dbReference>
<accession>A2FGH4</accession>
<proteinExistence type="predicted"/>
<dbReference type="AlphaFoldDB" id="A2FGH4"/>
<dbReference type="SMR" id="A2FGH4"/>